<dbReference type="AlphaFoldDB" id="A0A1N7PNF7"/>
<accession>A0A1N7PNF7</accession>
<dbReference type="STRING" id="373668.SAMN05421786_1062"/>
<name>A0A1N7PNF7_9FLAO</name>
<evidence type="ECO:0000313" key="2">
    <source>
        <dbReference type="Proteomes" id="UP000186744"/>
    </source>
</evidence>
<gene>
    <name evidence="1" type="ORF">SAMN05421786_1062</name>
</gene>
<keyword evidence="2" id="KW-1185">Reference proteome</keyword>
<organism evidence="1 2">
    <name type="scientific">Chryseobacterium ureilyticum</name>
    <dbReference type="NCBI Taxonomy" id="373668"/>
    <lineage>
        <taxon>Bacteria</taxon>
        <taxon>Pseudomonadati</taxon>
        <taxon>Bacteroidota</taxon>
        <taxon>Flavobacteriia</taxon>
        <taxon>Flavobacteriales</taxon>
        <taxon>Weeksellaceae</taxon>
        <taxon>Chryseobacterium group</taxon>
        <taxon>Chryseobacterium</taxon>
    </lineage>
</organism>
<reference evidence="2" key="1">
    <citation type="submission" date="2017-01" db="EMBL/GenBank/DDBJ databases">
        <authorList>
            <person name="Varghese N."/>
            <person name="Submissions S."/>
        </authorList>
    </citation>
    <scope>NUCLEOTIDE SEQUENCE [LARGE SCALE GENOMIC DNA]</scope>
    <source>
        <strain evidence="2">DSM 18017</strain>
    </source>
</reference>
<evidence type="ECO:0008006" key="3">
    <source>
        <dbReference type="Google" id="ProtNLM"/>
    </source>
</evidence>
<evidence type="ECO:0000313" key="1">
    <source>
        <dbReference type="EMBL" id="SIT12112.1"/>
    </source>
</evidence>
<dbReference type="EMBL" id="FTOL01000006">
    <property type="protein sequence ID" value="SIT12112.1"/>
    <property type="molecule type" value="Genomic_DNA"/>
</dbReference>
<dbReference type="RefSeq" id="WP_076552910.1">
    <property type="nucleotide sequence ID" value="NZ_FTOL01000006.1"/>
</dbReference>
<dbReference type="Proteomes" id="UP000186744">
    <property type="component" value="Unassembled WGS sequence"/>
</dbReference>
<dbReference type="OrthoDB" id="9814627at2"/>
<protein>
    <recommendedName>
        <fullName evidence="3">YD repeat-containing protein</fullName>
    </recommendedName>
</protein>
<proteinExistence type="predicted"/>
<sequence>MGTSGYFYIRNDGTPIVASNDLSLKVDISNLANQQINNECNLLNSEIVITDGKGMKYYFGGIYNNLEVSYQMGTSLPSPAGQNPNYSISSWYLRKIEYPNNHTLEIEYLKYKKIDSNIEELYFGNFCRSTPPEHSTSGFVEELFDYNKYVNQEILRFNENSNNSLGGVRAWGDGSGFSFQSPYFQYTLTKKVFPAKIMLDGKTFVNFNYTRYNSLNNGYQSLKLNSVEIKNENTTVKKNDFNYYRNKDRFFLNTLTFPGNKKYTFDYYSKDNLPHETTYGIDFWGYWNGNSETSNYLIPPYSFNVDTGDYSITGTSRNPNPYLVNTGLLKNVTYPTGGNSEFHYEPHSYMRKVERNSASEFLPFLKSELGTVGGARISKIVDSDGINSYTRSFKYVLNYENGSDVSSGIASQTLRYMTYIDYKNQVGGRTRFLKETASNISENSLSSSPINYSEVVEFKNNVVQKKYVFTDYSTNPNVLHDRIGSVVFTEDVKPFSLVKNFPVRYNSNDFQRGKLLKTQIFKDGNIIQEVENNYTNLGTYSILQNSYFSRVKQLLSWVHHQKEYVYPYVLGSTTVRDYINGKVMVTKTDHYYKNDSKLNKIKEKTTYPSGDFYETNYQYLRDVLHASPNHPAGMVPPYAFLVNFFSKDLFSVPLVVTNYKNNKFLNRTQTLYEFTYSNDMYNVTLPRKKLYYTEEKNVTSISSLKLPDTNYGSVEITYDKYDDKGNLQQYTTKDGISTVIIWGYNQTKPIAKIENIKFSDIQPSLIDAIVNAANNDNQLGTVDSDQALMNVLDNFRNDLSLSKYQITTYTYDPFIGVRSITPPSGIRELYLYDSANRLEKVVDVDGKVLKEMKYNYKN</sequence>